<dbReference type="InterPro" id="IPR002347">
    <property type="entry name" value="SDR_fam"/>
</dbReference>
<dbReference type="SUPFAM" id="SSF51735">
    <property type="entry name" value="NAD(P)-binding Rossmann-fold domains"/>
    <property type="match status" value="1"/>
</dbReference>
<dbReference type="CDD" id="cd05233">
    <property type="entry name" value="SDR_c"/>
    <property type="match status" value="1"/>
</dbReference>
<dbReference type="EMBL" id="CAEMXZ010000018">
    <property type="protein sequence ID" value="CAB4322861.1"/>
    <property type="molecule type" value="Genomic_DNA"/>
</dbReference>
<gene>
    <name evidence="4" type="ORF">UFOPK1392_00601</name>
    <name evidence="5" type="ORF">UFOPK3733_00505</name>
</gene>
<dbReference type="Pfam" id="PF13561">
    <property type="entry name" value="adh_short_C2"/>
    <property type="match status" value="1"/>
</dbReference>
<evidence type="ECO:0000256" key="3">
    <source>
        <dbReference type="SAM" id="MobiDB-lite"/>
    </source>
</evidence>
<sequence length="289" mass="30761">MTGGNTSGSHAGKVAVVTGAANGIGLATASQLSQQGARVIAIDINGSALHQKCRDISELQIVHDMAGDPADLVAALEEFGAVPQILVNNVGIAASRRFLELDDDVIEQVWRTNLLGPLSLTRSVVRMMIDSDLHGAVVFVSSLHSASVRRSLDYSMSKAAITMAVRELADELGPQGIRVNAVSPGDVHSDPVGNPIDDLNREIRQQVIPIGRLGSPSDIARAILFLTDDLSSSYITGADLVVDGGLSTSNWITTRSLRWNASKTSSHNDRPFTKRLGARLSSRRTNHPS</sequence>
<dbReference type="PANTHER" id="PTHR42760">
    <property type="entry name" value="SHORT-CHAIN DEHYDROGENASES/REDUCTASES FAMILY MEMBER"/>
    <property type="match status" value="1"/>
</dbReference>
<dbReference type="GO" id="GO:0016616">
    <property type="term" value="F:oxidoreductase activity, acting on the CH-OH group of donors, NAD or NADP as acceptor"/>
    <property type="evidence" value="ECO:0007669"/>
    <property type="project" value="TreeGrafter"/>
</dbReference>
<dbReference type="PANTHER" id="PTHR42760:SF133">
    <property type="entry name" value="3-OXOACYL-[ACYL-CARRIER-PROTEIN] REDUCTASE"/>
    <property type="match status" value="1"/>
</dbReference>
<reference evidence="4" key="1">
    <citation type="submission" date="2020-05" db="EMBL/GenBank/DDBJ databases">
        <authorList>
            <person name="Chiriac C."/>
            <person name="Salcher M."/>
            <person name="Ghai R."/>
            <person name="Kavagutti S V."/>
        </authorList>
    </citation>
    <scope>NUCLEOTIDE SEQUENCE</scope>
</reference>
<dbReference type="PRINTS" id="PR00080">
    <property type="entry name" value="SDRFAMILY"/>
</dbReference>
<proteinExistence type="inferred from homology"/>
<protein>
    <submittedName>
        <fullName evidence="4">Unannotated protein</fullName>
    </submittedName>
</protein>
<evidence type="ECO:0000256" key="2">
    <source>
        <dbReference type="ARBA" id="ARBA00023002"/>
    </source>
</evidence>
<dbReference type="EMBL" id="CAFBNC010000015">
    <property type="protein sequence ID" value="CAB4928187.1"/>
    <property type="molecule type" value="Genomic_DNA"/>
</dbReference>
<dbReference type="InterPro" id="IPR036291">
    <property type="entry name" value="NAD(P)-bd_dom_sf"/>
</dbReference>
<evidence type="ECO:0000313" key="4">
    <source>
        <dbReference type="EMBL" id="CAB4322861.1"/>
    </source>
</evidence>
<evidence type="ECO:0000256" key="1">
    <source>
        <dbReference type="ARBA" id="ARBA00006484"/>
    </source>
</evidence>
<evidence type="ECO:0000313" key="5">
    <source>
        <dbReference type="EMBL" id="CAB4928187.1"/>
    </source>
</evidence>
<keyword evidence="2" id="KW-0560">Oxidoreductase</keyword>
<accession>A0A6J5YEP8</accession>
<feature type="region of interest" description="Disordered" evidence="3">
    <location>
        <begin position="262"/>
        <end position="289"/>
    </location>
</feature>
<organism evidence="4">
    <name type="scientific">freshwater metagenome</name>
    <dbReference type="NCBI Taxonomy" id="449393"/>
    <lineage>
        <taxon>unclassified sequences</taxon>
        <taxon>metagenomes</taxon>
        <taxon>ecological metagenomes</taxon>
    </lineage>
</organism>
<comment type="similarity">
    <text evidence="1">Belongs to the short-chain dehydrogenases/reductases (SDR) family.</text>
</comment>
<dbReference type="AlphaFoldDB" id="A0A6J5YEP8"/>
<dbReference type="Gene3D" id="3.40.50.720">
    <property type="entry name" value="NAD(P)-binding Rossmann-like Domain"/>
    <property type="match status" value="1"/>
</dbReference>
<dbReference type="FunFam" id="3.40.50.720:FF:000084">
    <property type="entry name" value="Short-chain dehydrogenase reductase"/>
    <property type="match status" value="1"/>
</dbReference>
<dbReference type="PRINTS" id="PR00081">
    <property type="entry name" value="GDHRDH"/>
</dbReference>
<name>A0A6J5YEP8_9ZZZZ</name>